<evidence type="ECO:0000313" key="17">
    <source>
        <dbReference type="EMBL" id="SDL80090.1"/>
    </source>
</evidence>
<dbReference type="FunFam" id="3.40.50.300:FF:000016">
    <property type="entry name" value="Oligopeptide ABC transporter ATP-binding component"/>
    <property type="match status" value="1"/>
</dbReference>
<comment type="subcellular location">
    <subcellularLocation>
        <location evidence="1">Cell membrane</location>
        <topology evidence="1">Peripheral membrane protein</topology>
    </subcellularLocation>
</comment>
<dbReference type="PANTHER" id="PTHR43297:SF13">
    <property type="entry name" value="NICKEL ABC TRANSPORTER, ATP-BINDING PROTEIN"/>
    <property type="match status" value="1"/>
</dbReference>
<name>A0A1G9N0M4_9FIRM</name>
<dbReference type="STRING" id="321763.SAMN04488692_10970"/>
<evidence type="ECO:0000256" key="11">
    <source>
        <dbReference type="ARBA" id="ARBA00023136"/>
    </source>
</evidence>
<evidence type="ECO:0000256" key="8">
    <source>
        <dbReference type="ARBA" id="ARBA00022967"/>
    </source>
</evidence>
<reference evidence="17 18" key="1">
    <citation type="submission" date="2016-10" db="EMBL/GenBank/DDBJ databases">
        <authorList>
            <person name="de Groot N.N."/>
        </authorList>
    </citation>
    <scope>NUCLEOTIDE SEQUENCE [LARGE SCALE GENOMIC DNA]</scope>
    <source>
        <strain evidence="17 18">SLAS-1</strain>
    </source>
</reference>
<dbReference type="OrthoDB" id="9806285at2"/>
<dbReference type="RefSeq" id="WP_089759846.1">
    <property type="nucleotide sequence ID" value="NZ_FNGO01000009.1"/>
</dbReference>
<evidence type="ECO:0000256" key="1">
    <source>
        <dbReference type="ARBA" id="ARBA00004202"/>
    </source>
</evidence>
<comment type="catalytic activity">
    <reaction evidence="15">
        <text>Ni(2+)(out) + ATP + H2O = Ni(2+)(in) + ADP + phosphate + H(+)</text>
        <dbReference type="Rhea" id="RHEA:15557"/>
        <dbReference type="ChEBI" id="CHEBI:15377"/>
        <dbReference type="ChEBI" id="CHEBI:15378"/>
        <dbReference type="ChEBI" id="CHEBI:30616"/>
        <dbReference type="ChEBI" id="CHEBI:43474"/>
        <dbReference type="ChEBI" id="CHEBI:49786"/>
        <dbReference type="ChEBI" id="CHEBI:456216"/>
        <dbReference type="EC" id="7.2.2.11"/>
    </reaction>
    <physiologicalReaction direction="left-to-right" evidence="15">
        <dbReference type="Rhea" id="RHEA:15558"/>
    </physiologicalReaction>
</comment>
<keyword evidence="7 17" id="KW-0067">ATP-binding</keyword>
<dbReference type="GO" id="GO:0005886">
    <property type="term" value="C:plasma membrane"/>
    <property type="evidence" value="ECO:0007669"/>
    <property type="project" value="UniProtKB-SubCell"/>
</dbReference>
<evidence type="ECO:0000256" key="7">
    <source>
        <dbReference type="ARBA" id="ARBA00022840"/>
    </source>
</evidence>
<dbReference type="InterPro" id="IPR017871">
    <property type="entry name" value="ABC_transporter-like_CS"/>
</dbReference>
<dbReference type="GO" id="GO:0005524">
    <property type="term" value="F:ATP binding"/>
    <property type="evidence" value="ECO:0007669"/>
    <property type="project" value="UniProtKB-KW"/>
</dbReference>
<keyword evidence="3" id="KW-0813">Transport</keyword>
<keyword evidence="6" id="KW-0547">Nucleotide-binding</keyword>
<evidence type="ECO:0000313" key="18">
    <source>
        <dbReference type="Proteomes" id="UP000199476"/>
    </source>
</evidence>
<comment type="subunit">
    <text evidence="12">The complex is composed of two ATP-binding proteins (NikD and NikE), two transmembrane proteins (NikB and NikC) and a solute-binding protein (NikA).</text>
</comment>
<evidence type="ECO:0000256" key="3">
    <source>
        <dbReference type="ARBA" id="ARBA00022448"/>
    </source>
</evidence>
<keyword evidence="8" id="KW-1278">Translocase</keyword>
<evidence type="ECO:0000256" key="14">
    <source>
        <dbReference type="ARBA" id="ARBA00044143"/>
    </source>
</evidence>
<evidence type="ECO:0000256" key="5">
    <source>
        <dbReference type="ARBA" id="ARBA00022596"/>
    </source>
</evidence>
<evidence type="ECO:0000256" key="10">
    <source>
        <dbReference type="ARBA" id="ARBA00023112"/>
    </source>
</evidence>
<keyword evidence="10" id="KW-0921">Nickel transport</keyword>
<dbReference type="InterPro" id="IPR013563">
    <property type="entry name" value="Oligopep_ABC_C"/>
</dbReference>
<dbReference type="Pfam" id="PF08352">
    <property type="entry name" value="oligo_HPY"/>
    <property type="match status" value="1"/>
</dbReference>
<dbReference type="GO" id="GO:0015413">
    <property type="term" value="F:ABC-type nickel transporter activity"/>
    <property type="evidence" value="ECO:0007669"/>
    <property type="project" value="UniProtKB-EC"/>
</dbReference>
<evidence type="ECO:0000256" key="15">
    <source>
        <dbReference type="ARBA" id="ARBA00048610"/>
    </source>
</evidence>
<organism evidence="17 18">
    <name type="scientific">Halarsenatibacter silvermanii</name>
    <dbReference type="NCBI Taxonomy" id="321763"/>
    <lineage>
        <taxon>Bacteria</taxon>
        <taxon>Bacillati</taxon>
        <taxon>Bacillota</taxon>
        <taxon>Clostridia</taxon>
        <taxon>Halanaerobiales</taxon>
        <taxon>Halarsenatibacteraceae</taxon>
        <taxon>Halarsenatibacter</taxon>
    </lineage>
</organism>
<dbReference type="PROSITE" id="PS00211">
    <property type="entry name" value="ABC_TRANSPORTER_1"/>
    <property type="match status" value="1"/>
</dbReference>
<evidence type="ECO:0000256" key="12">
    <source>
        <dbReference type="ARBA" id="ARBA00038669"/>
    </source>
</evidence>
<dbReference type="NCBIfam" id="TIGR01727">
    <property type="entry name" value="oligo_HPY"/>
    <property type="match status" value="1"/>
</dbReference>
<evidence type="ECO:0000259" key="16">
    <source>
        <dbReference type="PROSITE" id="PS50893"/>
    </source>
</evidence>
<dbReference type="AlphaFoldDB" id="A0A1G9N0M4"/>
<dbReference type="EMBL" id="FNGO01000009">
    <property type="protein sequence ID" value="SDL80090.1"/>
    <property type="molecule type" value="Genomic_DNA"/>
</dbReference>
<keyword evidence="9" id="KW-0406">Ion transport</keyword>
<gene>
    <name evidence="17" type="ORF">SAMN04488692_10970</name>
</gene>
<dbReference type="InterPro" id="IPR003439">
    <property type="entry name" value="ABC_transporter-like_ATP-bd"/>
</dbReference>
<dbReference type="PANTHER" id="PTHR43297">
    <property type="entry name" value="OLIGOPEPTIDE TRANSPORT ATP-BINDING PROTEIN APPD"/>
    <property type="match status" value="1"/>
</dbReference>
<dbReference type="Proteomes" id="UP000199476">
    <property type="component" value="Unassembled WGS sequence"/>
</dbReference>
<dbReference type="Pfam" id="PF00005">
    <property type="entry name" value="ABC_tran"/>
    <property type="match status" value="1"/>
</dbReference>
<keyword evidence="4" id="KW-1003">Cell membrane</keyword>
<keyword evidence="18" id="KW-1185">Reference proteome</keyword>
<dbReference type="GO" id="GO:0016887">
    <property type="term" value="F:ATP hydrolysis activity"/>
    <property type="evidence" value="ECO:0007669"/>
    <property type="project" value="InterPro"/>
</dbReference>
<keyword evidence="5" id="KW-0533">Nickel</keyword>
<evidence type="ECO:0000256" key="9">
    <source>
        <dbReference type="ARBA" id="ARBA00023065"/>
    </source>
</evidence>
<dbReference type="InterPro" id="IPR003593">
    <property type="entry name" value="AAA+_ATPase"/>
</dbReference>
<keyword evidence="11" id="KW-0472">Membrane</keyword>
<protein>
    <recommendedName>
        <fullName evidence="14">Nickel import system ATP-binding protein NikD</fullName>
        <ecNumber evidence="13">7.2.2.11</ecNumber>
    </recommendedName>
</protein>
<sequence>MSEDSTILHIDGLSVEYHTRHGSARALNNITFSLAEQEIFGLVGESGSGKSTTAKTILQILPEAAEIEGGRILFKEEDLLTLDEKEINRDYRGNEISMVIQNPQNALNPVFTVKEQLLDVMKHNKGYQAMNKKQMTERAVEMLAEMGIAEAESRIGEYPHQFSGGMKQRVMLAMAFICNPSLLLADEPTTALDVTIEAQILQLLRNSVDKFNTSVLYITHDLSVIKEVTDRTAVMYAGNIVEIAPTEEIFSEPGHPYTRGLIRCIPGSSERDKILPTIPGRVASLTDLPPGCNFYDRCEHGQKVCQKKQPQLEQADDGHYVACFRYEYLSSEVKQQ</sequence>
<dbReference type="SUPFAM" id="SSF52540">
    <property type="entry name" value="P-loop containing nucleoside triphosphate hydrolases"/>
    <property type="match status" value="1"/>
</dbReference>
<dbReference type="GO" id="GO:0015833">
    <property type="term" value="P:peptide transport"/>
    <property type="evidence" value="ECO:0007669"/>
    <property type="project" value="InterPro"/>
</dbReference>
<comment type="similarity">
    <text evidence="2">Belongs to the ABC transporter superfamily.</text>
</comment>
<dbReference type="CDD" id="cd03257">
    <property type="entry name" value="ABC_NikE_OppD_transporters"/>
    <property type="match status" value="1"/>
</dbReference>
<evidence type="ECO:0000256" key="2">
    <source>
        <dbReference type="ARBA" id="ARBA00005417"/>
    </source>
</evidence>
<evidence type="ECO:0000256" key="13">
    <source>
        <dbReference type="ARBA" id="ARBA00039098"/>
    </source>
</evidence>
<proteinExistence type="inferred from homology"/>
<dbReference type="EC" id="7.2.2.11" evidence="13"/>
<dbReference type="Gene3D" id="3.40.50.300">
    <property type="entry name" value="P-loop containing nucleotide triphosphate hydrolases"/>
    <property type="match status" value="1"/>
</dbReference>
<dbReference type="SMART" id="SM00382">
    <property type="entry name" value="AAA"/>
    <property type="match status" value="1"/>
</dbReference>
<dbReference type="PROSITE" id="PS50893">
    <property type="entry name" value="ABC_TRANSPORTER_2"/>
    <property type="match status" value="1"/>
</dbReference>
<evidence type="ECO:0000256" key="6">
    <source>
        <dbReference type="ARBA" id="ARBA00022741"/>
    </source>
</evidence>
<feature type="domain" description="ABC transporter" evidence="16">
    <location>
        <begin position="8"/>
        <end position="262"/>
    </location>
</feature>
<accession>A0A1G9N0M4</accession>
<evidence type="ECO:0000256" key="4">
    <source>
        <dbReference type="ARBA" id="ARBA00022475"/>
    </source>
</evidence>
<dbReference type="InterPro" id="IPR050388">
    <property type="entry name" value="ABC_Ni/Peptide_Import"/>
</dbReference>
<dbReference type="InterPro" id="IPR027417">
    <property type="entry name" value="P-loop_NTPase"/>
</dbReference>